<evidence type="ECO:0000313" key="4">
    <source>
        <dbReference type="EMBL" id="NHZ37119.1"/>
    </source>
</evidence>
<dbReference type="InterPro" id="IPR013656">
    <property type="entry name" value="PAS_4"/>
</dbReference>
<evidence type="ECO:0000256" key="1">
    <source>
        <dbReference type="PROSITE-ProRule" id="PRU00169"/>
    </source>
</evidence>
<dbReference type="PROSITE" id="PS50112">
    <property type="entry name" value="PAS"/>
    <property type="match status" value="1"/>
</dbReference>
<protein>
    <submittedName>
        <fullName evidence="4">PAS domain S-box protein</fullName>
    </submittedName>
</protein>
<dbReference type="Gene3D" id="3.30.450.20">
    <property type="entry name" value="PAS domain"/>
    <property type="match status" value="1"/>
</dbReference>
<keyword evidence="5" id="KW-1185">Reference proteome</keyword>
<feature type="domain" description="PAS" evidence="3">
    <location>
        <begin position="197"/>
        <end position="252"/>
    </location>
</feature>
<gene>
    <name evidence="4" type="ORF">F0185_26485</name>
</gene>
<dbReference type="RefSeq" id="WP_167229731.1">
    <property type="nucleotide sequence ID" value="NZ_VUYU01000024.1"/>
</dbReference>
<dbReference type="SUPFAM" id="SSF55785">
    <property type="entry name" value="PYP-like sensor domain (PAS domain)"/>
    <property type="match status" value="1"/>
</dbReference>
<accession>A0ABX0LT20</accession>
<name>A0ABX0LT20_9BURK</name>
<dbReference type="PROSITE" id="PS50110">
    <property type="entry name" value="RESPONSE_REGULATORY"/>
    <property type="match status" value="1"/>
</dbReference>
<sequence>MPATASDDAINGDLFIEDDDPSELLASPAHEKPPWRILIVDDDVDVHVVTKFALSNTQFQGRRLGFLHAYSGKEALATLRATPDIALVLLDVIMETPDAGLQVARQVRSDLHNELVRIVLRTGQPGQALEHSIICDYDINDFWSKADLTTRKLFTTVIASLRAYAGLQAAAADRAALQAQLAEARAVQELIGQQALVLTLDPQGRIRDASDRVCELSGKRRDELIGHGLDALHAAPFPEPLASEIEQALAHDGAWSGDIRTQAADGAALHLRCSVQALSEAGGAPYEYVAVATVLV</sequence>
<evidence type="ECO:0000259" key="2">
    <source>
        <dbReference type="PROSITE" id="PS50110"/>
    </source>
</evidence>
<proteinExistence type="predicted"/>
<dbReference type="InterPro" id="IPR001789">
    <property type="entry name" value="Sig_transdc_resp-reg_receiver"/>
</dbReference>
<dbReference type="InterPro" id="IPR035965">
    <property type="entry name" value="PAS-like_dom_sf"/>
</dbReference>
<dbReference type="EMBL" id="VUYU01000024">
    <property type="protein sequence ID" value="NHZ37119.1"/>
    <property type="molecule type" value="Genomic_DNA"/>
</dbReference>
<dbReference type="Pfam" id="PF08448">
    <property type="entry name" value="PAS_4"/>
    <property type="match status" value="1"/>
</dbReference>
<evidence type="ECO:0000259" key="3">
    <source>
        <dbReference type="PROSITE" id="PS50112"/>
    </source>
</evidence>
<dbReference type="SUPFAM" id="SSF52172">
    <property type="entry name" value="CheY-like"/>
    <property type="match status" value="1"/>
</dbReference>
<comment type="caution">
    <text evidence="4">The sequence shown here is derived from an EMBL/GenBank/DDBJ whole genome shotgun (WGS) entry which is preliminary data.</text>
</comment>
<evidence type="ECO:0000313" key="5">
    <source>
        <dbReference type="Proteomes" id="UP000785613"/>
    </source>
</evidence>
<dbReference type="Proteomes" id="UP000785613">
    <property type="component" value="Unassembled WGS sequence"/>
</dbReference>
<dbReference type="InterPro" id="IPR011006">
    <property type="entry name" value="CheY-like_superfamily"/>
</dbReference>
<dbReference type="InterPro" id="IPR000014">
    <property type="entry name" value="PAS"/>
</dbReference>
<feature type="modified residue" description="4-aspartylphosphate" evidence="1">
    <location>
        <position position="91"/>
    </location>
</feature>
<dbReference type="SMART" id="SM00091">
    <property type="entry name" value="PAS"/>
    <property type="match status" value="1"/>
</dbReference>
<organism evidence="4 5">
    <name type="scientific">Massilia rubra</name>
    <dbReference type="NCBI Taxonomy" id="2607910"/>
    <lineage>
        <taxon>Bacteria</taxon>
        <taxon>Pseudomonadati</taxon>
        <taxon>Pseudomonadota</taxon>
        <taxon>Betaproteobacteria</taxon>
        <taxon>Burkholderiales</taxon>
        <taxon>Oxalobacteraceae</taxon>
        <taxon>Telluria group</taxon>
        <taxon>Massilia</taxon>
    </lineage>
</organism>
<reference evidence="4 5" key="1">
    <citation type="submission" date="2019-09" db="EMBL/GenBank/DDBJ databases">
        <title>Taxonomy of Antarctic Massilia spp.: description of Massilia rubra sp. nov., Massilia aquatica sp. nov., Massilia mucilaginosa sp. nov., Massilia frigida sp. nov. isolated from streams, lakes and regoliths.</title>
        <authorList>
            <person name="Holochova P."/>
            <person name="Sedlacek I."/>
            <person name="Kralova S."/>
            <person name="Maslanova I."/>
            <person name="Busse H.-J."/>
            <person name="Stankova E."/>
            <person name="Vrbovska V."/>
            <person name="Kovarovic V."/>
            <person name="Bartak M."/>
            <person name="Svec P."/>
            <person name="Pantucek R."/>
        </authorList>
    </citation>
    <scope>NUCLEOTIDE SEQUENCE [LARGE SCALE GENOMIC DNA]</scope>
    <source>
        <strain evidence="4 5">CCM 8692</strain>
    </source>
</reference>
<dbReference type="CDD" id="cd00130">
    <property type="entry name" value="PAS"/>
    <property type="match status" value="1"/>
</dbReference>
<feature type="domain" description="Response regulatory" evidence="2">
    <location>
        <begin position="36"/>
        <end position="160"/>
    </location>
</feature>
<dbReference type="Gene3D" id="3.40.50.2300">
    <property type="match status" value="1"/>
</dbReference>
<keyword evidence="1" id="KW-0597">Phosphoprotein</keyword>
<dbReference type="NCBIfam" id="TIGR00229">
    <property type="entry name" value="sensory_box"/>
    <property type="match status" value="1"/>
</dbReference>